<keyword evidence="2" id="KW-1185">Reference proteome</keyword>
<comment type="caution">
    <text evidence="1">The sequence shown here is derived from an EMBL/GenBank/DDBJ whole genome shotgun (WGS) entry which is preliminary data.</text>
</comment>
<dbReference type="EMBL" id="JAGKSQ010000011">
    <property type="protein sequence ID" value="MBP3953276.1"/>
    <property type="molecule type" value="Genomic_DNA"/>
</dbReference>
<name>A0A941AQW9_9BACI</name>
<dbReference type="RefSeq" id="WP_210599133.1">
    <property type="nucleotide sequence ID" value="NZ_JAGKSQ010000011.1"/>
</dbReference>
<dbReference type="Proteomes" id="UP000678228">
    <property type="component" value="Unassembled WGS sequence"/>
</dbReference>
<dbReference type="PANTHER" id="PTHR39186">
    <property type="entry name" value="DUF2071 FAMILY PROTEIN"/>
    <property type="match status" value="1"/>
</dbReference>
<evidence type="ECO:0000313" key="1">
    <source>
        <dbReference type="EMBL" id="MBP3953276.1"/>
    </source>
</evidence>
<dbReference type="Gene3D" id="2.40.400.10">
    <property type="entry name" value="Acetoacetate decarboxylase-like"/>
    <property type="match status" value="1"/>
</dbReference>
<dbReference type="Pfam" id="PF09844">
    <property type="entry name" value="DUF2071"/>
    <property type="match status" value="1"/>
</dbReference>
<organism evidence="1 2">
    <name type="scientific">Halalkalibacter suaedae</name>
    <dbReference type="NCBI Taxonomy" id="2822140"/>
    <lineage>
        <taxon>Bacteria</taxon>
        <taxon>Bacillati</taxon>
        <taxon>Bacillota</taxon>
        <taxon>Bacilli</taxon>
        <taxon>Bacillales</taxon>
        <taxon>Bacillaceae</taxon>
        <taxon>Halalkalibacter</taxon>
    </lineage>
</organism>
<reference evidence="1" key="1">
    <citation type="submission" date="2021-03" db="EMBL/GenBank/DDBJ databases">
        <title>Bacillus suaedae sp. nov., isolated from Suaeda aralocaspica.</title>
        <authorList>
            <person name="Lei R.F.R."/>
        </authorList>
    </citation>
    <scope>NUCLEOTIDE SEQUENCE</scope>
    <source>
        <strain evidence="1">YZJH907-2</strain>
    </source>
</reference>
<evidence type="ECO:0000313" key="2">
    <source>
        <dbReference type="Proteomes" id="UP000678228"/>
    </source>
</evidence>
<dbReference type="SUPFAM" id="SSF160104">
    <property type="entry name" value="Acetoacetate decarboxylase-like"/>
    <property type="match status" value="1"/>
</dbReference>
<protein>
    <submittedName>
        <fullName evidence="1">DUF2071 domain-containing protein</fullName>
    </submittedName>
</protein>
<dbReference type="AlphaFoldDB" id="A0A941AQW9"/>
<sequence>MSILERIEHRLFPYPKEPWIMAQTWKHLLFAHYRVEKAVLRELVPKCFEIDTYDGQAWISIVPFEMSGIHLHGLRELPAAPVFEELNVRTYITFGGKPGVYFFSLDANSALAVKFANITYGLPYLHAKMRKIVKAETVEFFSERTDARAEKGIFSSEYRPISEEFTSTSGSIDYWLTERYLLYVVKGKGIYEGNIHHCPWALQEAEAKFEINTVAESVGIPIEEKPDILTYSKKLDVLVWRPKKVGIIG</sequence>
<gene>
    <name evidence="1" type="ORF">J7W16_19300</name>
</gene>
<proteinExistence type="predicted"/>
<dbReference type="PANTHER" id="PTHR39186:SF1">
    <property type="entry name" value="DUF2071 DOMAIN-CONTAINING PROTEIN"/>
    <property type="match status" value="1"/>
</dbReference>
<dbReference type="InterPro" id="IPR023375">
    <property type="entry name" value="ADC_dom_sf"/>
</dbReference>
<dbReference type="InterPro" id="IPR018644">
    <property type="entry name" value="DUF2071"/>
</dbReference>
<accession>A0A941AQW9</accession>